<dbReference type="NCBIfam" id="TIGR03025">
    <property type="entry name" value="EPS_sugtrans"/>
    <property type="match status" value="1"/>
</dbReference>
<evidence type="ECO:0000256" key="3">
    <source>
        <dbReference type="ARBA" id="ARBA00022679"/>
    </source>
</evidence>
<keyword evidence="3 10" id="KW-0808">Transferase</keyword>
<sequence length="467" mass="52483">MNKMSGPLLEAEKPDAIDQWIAPSLERRRLRAYALMLIADAVLINLSFAAATFVYEGVWWEPRSMLAAQTLLPLYFTIALYNSTYGQGALGDWVYAVRKMLTALFISAALLNFVAFYTKSNAEFSRVAVTLGLILSAIILTASRRMIPVLIQRFWGGKIRNRLVIMDGGPEFALSNCMMVDAREHNLDAAGQDPFVLDRLGKLLAYQDRVVISCSPDRRKAWALLLKSSGIYGEIVSEPAHELGVLGVHRYDDLGRTTQVVSTGPLGMRGRIMKRGFDIAVAGLALIVLAPVLLVVAVIIKLEDRGPVLFIQRRLGRGNQFFDMLKFRSMRSAQSDADGDQSTMRDDARITKIGSFIRRTSIDELPQMINVLRGEMSLVGPRPHALGSRANNKFFWEVDGQYWQRHSLKPGLTGLAQIRGHRGATEHEKDLTDRLQSDLEYIAGWTIRRDLEIIYKTIWVLRHDNAY</sequence>
<dbReference type="Pfam" id="PF02397">
    <property type="entry name" value="Bac_transf"/>
    <property type="match status" value="1"/>
</dbReference>
<organism evidence="10 11">
    <name type="scientific">Erythrobacter insulae</name>
    <dbReference type="NCBI Taxonomy" id="2584124"/>
    <lineage>
        <taxon>Bacteria</taxon>
        <taxon>Pseudomonadati</taxon>
        <taxon>Pseudomonadota</taxon>
        <taxon>Alphaproteobacteria</taxon>
        <taxon>Sphingomonadales</taxon>
        <taxon>Erythrobacteraceae</taxon>
        <taxon>Erythrobacter/Porphyrobacter group</taxon>
        <taxon>Erythrobacter</taxon>
    </lineage>
</organism>
<comment type="caution">
    <text evidence="10">The sequence shown here is derived from an EMBL/GenBank/DDBJ whole genome shotgun (WGS) entry which is preliminary data.</text>
</comment>
<evidence type="ECO:0000256" key="8">
    <source>
        <dbReference type="SAM" id="Phobius"/>
    </source>
</evidence>
<name>A0A547PAU7_9SPHN</name>
<evidence type="ECO:0000313" key="11">
    <source>
        <dbReference type="Proteomes" id="UP000316343"/>
    </source>
</evidence>
<evidence type="ECO:0000313" key="10">
    <source>
        <dbReference type="EMBL" id="TRD11227.1"/>
    </source>
</evidence>
<keyword evidence="4 8" id="KW-0812">Transmembrane</keyword>
<feature type="transmembrane region" description="Helical" evidence="8">
    <location>
        <begin position="277"/>
        <end position="300"/>
    </location>
</feature>
<reference evidence="10 11" key="1">
    <citation type="submission" date="2019-06" db="EMBL/GenBank/DDBJ databases">
        <title>Erythrobacter insulae sp. nov., isolated from a tidal flat.</title>
        <authorList>
            <person name="Yoon J.-H."/>
        </authorList>
    </citation>
    <scope>NUCLEOTIDE SEQUENCE [LARGE SCALE GENOMIC DNA]</scope>
    <source>
        <strain evidence="10 11">JBTF-M21</strain>
    </source>
</reference>
<keyword evidence="7" id="KW-0270">Exopolysaccharide synthesis</keyword>
<dbReference type="GO" id="GO:0016780">
    <property type="term" value="F:phosphotransferase activity, for other substituted phosphate groups"/>
    <property type="evidence" value="ECO:0007669"/>
    <property type="project" value="TreeGrafter"/>
</dbReference>
<dbReference type="AlphaFoldDB" id="A0A547PAU7"/>
<keyword evidence="6 8" id="KW-0472">Membrane</keyword>
<dbReference type="PANTHER" id="PTHR30576">
    <property type="entry name" value="COLANIC BIOSYNTHESIS UDP-GLUCOSE LIPID CARRIER TRANSFERASE"/>
    <property type="match status" value="1"/>
</dbReference>
<gene>
    <name evidence="10" type="ORF">FGU71_04740</name>
</gene>
<evidence type="ECO:0000256" key="2">
    <source>
        <dbReference type="ARBA" id="ARBA00006464"/>
    </source>
</evidence>
<feature type="transmembrane region" description="Helical" evidence="8">
    <location>
        <begin position="32"/>
        <end position="54"/>
    </location>
</feature>
<dbReference type="InterPro" id="IPR003362">
    <property type="entry name" value="Bact_transf"/>
</dbReference>
<dbReference type="Proteomes" id="UP000316343">
    <property type="component" value="Unassembled WGS sequence"/>
</dbReference>
<evidence type="ECO:0000256" key="1">
    <source>
        <dbReference type="ARBA" id="ARBA00004141"/>
    </source>
</evidence>
<dbReference type="EMBL" id="VHJK01000001">
    <property type="protein sequence ID" value="TRD11227.1"/>
    <property type="molecule type" value="Genomic_DNA"/>
</dbReference>
<keyword evidence="11" id="KW-1185">Reference proteome</keyword>
<evidence type="ECO:0000256" key="4">
    <source>
        <dbReference type="ARBA" id="ARBA00022692"/>
    </source>
</evidence>
<evidence type="ECO:0000259" key="9">
    <source>
        <dbReference type="Pfam" id="PF02397"/>
    </source>
</evidence>
<dbReference type="RefSeq" id="WP_142787492.1">
    <property type="nucleotide sequence ID" value="NZ_VHJK01000001.1"/>
</dbReference>
<evidence type="ECO:0000256" key="5">
    <source>
        <dbReference type="ARBA" id="ARBA00022989"/>
    </source>
</evidence>
<evidence type="ECO:0000256" key="6">
    <source>
        <dbReference type="ARBA" id="ARBA00023136"/>
    </source>
</evidence>
<dbReference type="GO" id="GO:0000271">
    <property type="term" value="P:polysaccharide biosynthetic process"/>
    <property type="evidence" value="ECO:0007669"/>
    <property type="project" value="UniProtKB-KW"/>
</dbReference>
<dbReference type="GO" id="GO:0016020">
    <property type="term" value="C:membrane"/>
    <property type="evidence" value="ECO:0007669"/>
    <property type="project" value="UniProtKB-SubCell"/>
</dbReference>
<protein>
    <submittedName>
        <fullName evidence="10">Sugar transferase</fullName>
    </submittedName>
</protein>
<dbReference type="OrthoDB" id="9808602at2"/>
<feature type="transmembrane region" description="Helical" evidence="8">
    <location>
        <begin position="96"/>
        <end position="118"/>
    </location>
</feature>
<feature type="domain" description="Bacterial sugar transferase" evidence="9">
    <location>
        <begin position="274"/>
        <end position="461"/>
    </location>
</feature>
<comment type="similarity">
    <text evidence="2">Belongs to the bacterial sugar transferase family.</text>
</comment>
<proteinExistence type="inferred from homology"/>
<accession>A0A547PAU7</accession>
<dbReference type="InterPro" id="IPR017475">
    <property type="entry name" value="EPS_sugar_tfrase"/>
</dbReference>
<dbReference type="PANTHER" id="PTHR30576:SF0">
    <property type="entry name" value="UNDECAPRENYL-PHOSPHATE N-ACETYLGALACTOSAMINYL 1-PHOSPHATE TRANSFERASE-RELATED"/>
    <property type="match status" value="1"/>
</dbReference>
<feature type="transmembrane region" description="Helical" evidence="8">
    <location>
        <begin position="124"/>
        <end position="143"/>
    </location>
</feature>
<keyword evidence="5 8" id="KW-1133">Transmembrane helix</keyword>
<evidence type="ECO:0000256" key="7">
    <source>
        <dbReference type="ARBA" id="ARBA00023169"/>
    </source>
</evidence>
<feature type="transmembrane region" description="Helical" evidence="8">
    <location>
        <begin position="66"/>
        <end position="84"/>
    </location>
</feature>
<comment type="subcellular location">
    <subcellularLocation>
        <location evidence="1">Membrane</location>
        <topology evidence="1">Multi-pass membrane protein</topology>
    </subcellularLocation>
</comment>